<dbReference type="GO" id="GO:0003723">
    <property type="term" value="F:RNA binding"/>
    <property type="evidence" value="ECO:0007669"/>
    <property type="project" value="UniProtKB-UniRule"/>
</dbReference>
<protein>
    <recommendedName>
        <fullName evidence="3">RNA-binding protein KhpA</fullName>
    </recommendedName>
    <alternativeName>
        <fullName evidence="3">KH-domain protein A</fullName>
    </alternativeName>
</protein>
<dbReference type="STRING" id="700015.Corgl_0869"/>
<dbReference type="InterPro" id="IPR020627">
    <property type="entry name" value="KhpA"/>
</dbReference>
<evidence type="ECO:0000256" key="2">
    <source>
        <dbReference type="ARBA" id="ARBA00022884"/>
    </source>
</evidence>
<evidence type="ECO:0000256" key="1">
    <source>
        <dbReference type="ARBA" id="ARBA00022490"/>
    </source>
</evidence>
<dbReference type="Pfam" id="PF13083">
    <property type="entry name" value="KH_KhpA-B"/>
    <property type="match status" value="1"/>
</dbReference>
<dbReference type="CDD" id="cd22533">
    <property type="entry name" value="KH-II_YlqC-like"/>
    <property type="match status" value="1"/>
</dbReference>
<dbReference type="SUPFAM" id="SSF54814">
    <property type="entry name" value="Prokaryotic type KH domain (KH-domain type II)"/>
    <property type="match status" value="1"/>
</dbReference>
<dbReference type="InterPro" id="IPR015946">
    <property type="entry name" value="KH_dom-like_a/b"/>
</dbReference>
<gene>
    <name evidence="3" type="primary">khpA</name>
    <name evidence="5" type="ordered locus">Corgl_0869</name>
</gene>
<evidence type="ECO:0000256" key="4">
    <source>
        <dbReference type="SAM" id="MobiDB-lite"/>
    </source>
</evidence>
<organism evidence="5 6">
    <name type="scientific">Coriobacterium glomerans (strain ATCC 49209 / DSM 20642 / JCM 10262 / PW2)</name>
    <dbReference type="NCBI Taxonomy" id="700015"/>
    <lineage>
        <taxon>Bacteria</taxon>
        <taxon>Bacillati</taxon>
        <taxon>Actinomycetota</taxon>
        <taxon>Coriobacteriia</taxon>
        <taxon>Coriobacteriales</taxon>
        <taxon>Coriobacteriaceae</taxon>
        <taxon>Coriobacterium</taxon>
    </lineage>
</organism>
<evidence type="ECO:0000256" key="3">
    <source>
        <dbReference type="HAMAP-Rule" id="MF_00088"/>
    </source>
</evidence>
<dbReference type="Gene3D" id="3.30.300.20">
    <property type="match status" value="1"/>
</dbReference>
<dbReference type="eggNOG" id="COG1837">
    <property type="taxonomic scope" value="Bacteria"/>
</dbReference>
<dbReference type="PANTHER" id="PTHR34654:SF1">
    <property type="entry name" value="RNA-BINDING PROTEIN KHPA"/>
    <property type="match status" value="1"/>
</dbReference>
<dbReference type="KEGG" id="cgo:Corgl_0869"/>
<dbReference type="Proteomes" id="UP000006851">
    <property type="component" value="Chromosome"/>
</dbReference>
<comment type="function">
    <text evidence="3">A probable RNA-binding protein.</text>
</comment>
<sequence>MAEDHETVSDILTDDVAEKDVARTDPSQDEALAGEAVLSDRVADLVEYLVVSIVDEPDSVSLEVIDSEDASTIEVSVADGDIAKVIGRRGRTIKAIRTLARALAARLETSVEVEVVG</sequence>
<feature type="region of interest" description="Disordered" evidence="4">
    <location>
        <begin position="1"/>
        <end position="30"/>
    </location>
</feature>
<comment type="similarity">
    <text evidence="3">Belongs to the KhpA RNA-binding protein family.</text>
</comment>
<keyword evidence="2 3" id="KW-0694">RNA-binding</keyword>
<evidence type="ECO:0000313" key="5">
    <source>
        <dbReference type="EMBL" id="AEB06982.1"/>
    </source>
</evidence>
<proteinExistence type="inferred from homology"/>
<dbReference type="PROSITE" id="PS50084">
    <property type="entry name" value="KH_TYPE_1"/>
    <property type="match status" value="1"/>
</dbReference>
<reference evidence="6" key="1">
    <citation type="journal article" date="2013" name="Stand. Genomic Sci.">
        <title>Complete genome sequence of Coriobacterium glomerans type strain (PW2(T)) from the midgut of Pyrrhocoris apterus L. (red soldier bug).</title>
        <authorList>
            <person name="Stackebrandt E."/>
            <person name="Zeytun A."/>
            <person name="Lapidus A."/>
            <person name="Nolan M."/>
            <person name="Lucas S."/>
            <person name="Hammon N."/>
            <person name="Deshpande S."/>
            <person name="Cheng J.F."/>
            <person name="Tapia R."/>
            <person name="Goodwin L.A."/>
            <person name="Pitluck S."/>
            <person name="Liolios K."/>
            <person name="Pagani I."/>
            <person name="Ivanova N."/>
            <person name="Mavromatis K."/>
            <person name="Mikhailova N."/>
            <person name="Huntemann M."/>
            <person name="Pati A."/>
            <person name="Chen A."/>
            <person name="Palaniappan K."/>
            <person name="Chang Y.J."/>
            <person name="Land M."/>
            <person name="Hauser L."/>
            <person name="Rohde M."/>
            <person name="Pukall R."/>
            <person name="Goker M."/>
            <person name="Detter J.C."/>
            <person name="Woyke T."/>
            <person name="Bristow J."/>
            <person name="Eisen J.A."/>
            <person name="Markowitz V."/>
            <person name="Hugenholtz P."/>
            <person name="Kyrpides N.C."/>
            <person name="Klenk H.P."/>
        </authorList>
    </citation>
    <scope>NUCLEOTIDE SEQUENCE</scope>
    <source>
        <strain evidence="6">ATCC 49209 / DSM 20642 / JCM 10262 / PW2</strain>
    </source>
</reference>
<keyword evidence="6" id="KW-1185">Reference proteome</keyword>
<dbReference type="InterPro" id="IPR009019">
    <property type="entry name" value="KH_sf_prok-type"/>
</dbReference>
<comment type="subcellular location">
    <subcellularLocation>
        <location evidence="3">Cytoplasm</location>
    </subcellularLocation>
</comment>
<dbReference type="AlphaFoldDB" id="F2N9F3"/>
<dbReference type="HAMAP" id="MF_00088">
    <property type="entry name" value="KhpA"/>
    <property type="match status" value="1"/>
</dbReference>
<dbReference type="EMBL" id="CP002628">
    <property type="protein sequence ID" value="AEB06982.1"/>
    <property type="molecule type" value="Genomic_DNA"/>
</dbReference>
<name>F2N9F3_CORGP</name>
<keyword evidence="1 3" id="KW-0963">Cytoplasm</keyword>
<dbReference type="HOGENOM" id="CLU_132074_1_1_11"/>
<dbReference type="PANTHER" id="PTHR34654">
    <property type="entry name" value="UPF0109 PROTEIN SCO5592"/>
    <property type="match status" value="1"/>
</dbReference>
<dbReference type="GO" id="GO:0005737">
    <property type="term" value="C:cytoplasm"/>
    <property type="evidence" value="ECO:0007669"/>
    <property type="project" value="UniProtKB-SubCell"/>
</dbReference>
<accession>F2N9F3</accession>
<evidence type="ECO:0000313" key="6">
    <source>
        <dbReference type="Proteomes" id="UP000006851"/>
    </source>
</evidence>